<dbReference type="AlphaFoldDB" id="A0A328AAG3"/>
<feature type="region of interest" description="Disordered" evidence="1">
    <location>
        <begin position="73"/>
        <end position="92"/>
    </location>
</feature>
<name>A0A328AAG3_9CAUL</name>
<dbReference type="Proteomes" id="UP000249254">
    <property type="component" value="Unassembled WGS sequence"/>
</dbReference>
<gene>
    <name evidence="2" type="ORF">DJ017_17340</name>
</gene>
<keyword evidence="3" id="KW-1185">Reference proteome</keyword>
<reference evidence="3" key="1">
    <citation type="submission" date="2018-05" db="EMBL/GenBank/DDBJ databases">
        <authorList>
            <person name="Li X."/>
        </authorList>
    </citation>
    <scope>NUCLEOTIDE SEQUENCE [LARGE SCALE GENOMIC DNA]</scope>
    <source>
        <strain evidence="3">LX32</strain>
    </source>
</reference>
<evidence type="ECO:0000256" key="1">
    <source>
        <dbReference type="SAM" id="MobiDB-lite"/>
    </source>
</evidence>
<accession>A0A328AAG3</accession>
<sequence length="154" mass="16991">MGAGRMSKRTKQLEQQILGRLSLGEPLTSICQDVGIHYTTWREWCRGDQTLEIAHARARDLGFDAIAERARLTARGKGEGEGGDSSGDTQRDKLIIETDLKLLAKWDPRRYGDKITAEHTGPDGGPIRSETRLDVSALTDEQLRALASIPAHRG</sequence>
<comment type="caution">
    <text evidence="2">The sequence shown here is derived from an EMBL/GenBank/DDBJ whole genome shotgun (WGS) entry which is preliminary data.</text>
</comment>
<feature type="region of interest" description="Disordered" evidence="1">
    <location>
        <begin position="113"/>
        <end position="134"/>
    </location>
</feature>
<protein>
    <submittedName>
        <fullName evidence="2">Uncharacterized protein</fullName>
    </submittedName>
</protein>
<evidence type="ECO:0000313" key="3">
    <source>
        <dbReference type="Proteomes" id="UP000249254"/>
    </source>
</evidence>
<dbReference type="InterPro" id="IPR048683">
    <property type="entry name" value="Sf6_terminase"/>
</dbReference>
<dbReference type="Gene3D" id="1.10.10.60">
    <property type="entry name" value="Homeodomain-like"/>
    <property type="match status" value="1"/>
</dbReference>
<organism evidence="2 3">
    <name type="scientific">Phenylobacterium soli</name>
    <dbReference type="NCBI Taxonomy" id="2170551"/>
    <lineage>
        <taxon>Bacteria</taxon>
        <taxon>Pseudomonadati</taxon>
        <taxon>Pseudomonadota</taxon>
        <taxon>Alphaproteobacteria</taxon>
        <taxon>Caulobacterales</taxon>
        <taxon>Caulobacteraceae</taxon>
        <taxon>Phenylobacterium</taxon>
    </lineage>
</organism>
<dbReference type="Pfam" id="PF20901">
    <property type="entry name" value="Sf6_terminase"/>
    <property type="match status" value="1"/>
</dbReference>
<evidence type="ECO:0000313" key="2">
    <source>
        <dbReference type="EMBL" id="RAK51600.1"/>
    </source>
</evidence>
<dbReference type="EMBL" id="QFYQ01000002">
    <property type="protein sequence ID" value="RAK51600.1"/>
    <property type="molecule type" value="Genomic_DNA"/>
</dbReference>
<proteinExistence type="predicted"/>